<feature type="binding site" evidence="8">
    <location>
        <begin position="10"/>
        <end position="12"/>
    </location>
    <ligand>
        <name>GTP</name>
        <dbReference type="ChEBI" id="CHEBI:37565"/>
    </ligand>
</feature>
<evidence type="ECO:0000256" key="7">
    <source>
        <dbReference type="ARBA" id="ARBA00023150"/>
    </source>
</evidence>
<dbReference type="GO" id="GO:0016779">
    <property type="term" value="F:nucleotidyltransferase activity"/>
    <property type="evidence" value="ECO:0007669"/>
    <property type="project" value="UniProtKB-KW"/>
</dbReference>
<dbReference type="CDD" id="cd02503">
    <property type="entry name" value="MobA"/>
    <property type="match status" value="1"/>
</dbReference>
<keyword evidence="11" id="KW-1185">Reference proteome</keyword>
<dbReference type="SUPFAM" id="SSF53448">
    <property type="entry name" value="Nucleotide-diphospho-sugar transferases"/>
    <property type="match status" value="1"/>
</dbReference>
<dbReference type="RefSeq" id="WP_377058204.1">
    <property type="nucleotide sequence ID" value="NZ_JBHLUU010000032.1"/>
</dbReference>
<comment type="function">
    <text evidence="8">Transfers a GMP moiety from GTP to Mo-molybdopterin (Mo-MPT) cofactor (Moco or molybdenum cofactor) to form Mo-molybdopterin guanine dinucleotide (Mo-MGD) cofactor.</text>
</comment>
<name>A0ABV6KVH6_9BACI</name>
<dbReference type="InterPro" id="IPR025877">
    <property type="entry name" value="MobA-like_NTP_Trfase"/>
</dbReference>
<feature type="binding site" evidence="8">
    <location>
        <position position="67"/>
    </location>
    <ligand>
        <name>GTP</name>
        <dbReference type="ChEBI" id="CHEBI:37565"/>
    </ligand>
</feature>
<dbReference type="HAMAP" id="MF_00316">
    <property type="entry name" value="MobA"/>
    <property type="match status" value="1"/>
</dbReference>
<dbReference type="PANTHER" id="PTHR19136">
    <property type="entry name" value="MOLYBDENUM COFACTOR GUANYLYLTRANSFERASE"/>
    <property type="match status" value="1"/>
</dbReference>
<evidence type="ECO:0000256" key="6">
    <source>
        <dbReference type="ARBA" id="ARBA00023134"/>
    </source>
</evidence>
<comment type="domain">
    <text evidence="8">The N-terminal domain determines nucleotide recognition and specific binding, while the C-terminal domain determines the specific binding to the target protein.</text>
</comment>
<keyword evidence="6 8" id="KW-0342">GTP-binding</keyword>
<dbReference type="EMBL" id="JBHLUU010000032">
    <property type="protein sequence ID" value="MFC0475906.1"/>
    <property type="molecule type" value="Genomic_DNA"/>
</dbReference>
<feature type="binding site" evidence="8">
    <location>
        <position position="22"/>
    </location>
    <ligand>
        <name>GTP</name>
        <dbReference type="ChEBI" id="CHEBI:37565"/>
    </ligand>
</feature>
<evidence type="ECO:0000313" key="10">
    <source>
        <dbReference type="EMBL" id="MFC0475906.1"/>
    </source>
</evidence>
<evidence type="ECO:0000313" key="11">
    <source>
        <dbReference type="Proteomes" id="UP001589738"/>
    </source>
</evidence>
<comment type="catalytic activity">
    <reaction evidence="8">
        <text>Mo-molybdopterin + GTP + H(+) = Mo-molybdopterin guanine dinucleotide + diphosphate</text>
        <dbReference type="Rhea" id="RHEA:34243"/>
        <dbReference type="ChEBI" id="CHEBI:15378"/>
        <dbReference type="ChEBI" id="CHEBI:33019"/>
        <dbReference type="ChEBI" id="CHEBI:37565"/>
        <dbReference type="ChEBI" id="CHEBI:71302"/>
        <dbReference type="ChEBI" id="CHEBI:71310"/>
        <dbReference type="EC" id="2.7.7.77"/>
    </reaction>
</comment>
<dbReference type="EC" id="2.7.7.77" evidence="8"/>
<sequence length="204" mass="23002">MSLSRTGIILAGGQSSRMGQNKALMMIDGVRVIDRITNELEKITDELLIVTNTFQTYEYLNIPMVEDEEKGKGPLAGIQAGLKASRSEENLIVACDMPFISSSLGDFLLEELEDYQAAIPKLEGRMHPLFGAYRKDALQAVSQSLERNELRIMSLLQKLKVRYISEDILRREGIHVEDTAVFNMNDQIEYEKAKKLDRDGASFL</sequence>
<gene>
    <name evidence="8" type="primary">mobA</name>
    <name evidence="10" type="ORF">ACFFHF_11680</name>
</gene>
<comment type="similarity">
    <text evidence="8">Belongs to the MobA family.</text>
</comment>
<evidence type="ECO:0000256" key="2">
    <source>
        <dbReference type="ARBA" id="ARBA00022679"/>
    </source>
</evidence>
<comment type="cofactor">
    <cofactor evidence="8">
        <name>Mg(2+)</name>
        <dbReference type="ChEBI" id="CHEBI:18420"/>
    </cofactor>
</comment>
<evidence type="ECO:0000256" key="3">
    <source>
        <dbReference type="ARBA" id="ARBA00022723"/>
    </source>
</evidence>
<organism evidence="10 11">
    <name type="scientific">Robertmurraya beringensis</name>
    <dbReference type="NCBI Taxonomy" id="641660"/>
    <lineage>
        <taxon>Bacteria</taxon>
        <taxon>Bacillati</taxon>
        <taxon>Bacillota</taxon>
        <taxon>Bacilli</taxon>
        <taxon>Bacillales</taxon>
        <taxon>Bacillaceae</taxon>
        <taxon>Robertmurraya</taxon>
    </lineage>
</organism>
<keyword evidence="3 8" id="KW-0479">Metal-binding</keyword>
<evidence type="ECO:0000256" key="8">
    <source>
        <dbReference type="HAMAP-Rule" id="MF_00316"/>
    </source>
</evidence>
<proteinExistence type="inferred from homology"/>
<dbReference type="PANTHER" id="PTHR19136:SF81">
    <property type="entry name" value="MOLYBDENUM COFACTOR GUANYLYLTRANSFERASE"/>
    <property type="match status" value="1"/>
</dbReference>
<dbReference type="Proteomes" id="UP001589738">
    <property type="component" value="Unassembled WGS sequence"/>
</dbReference>
<accession>A0ABV6KVH6</accession>
<keyword evidence="5 8" id="KW-0460">Magnesium</keyword>
<protein>
    <recommendedName>
        <fullName evidence="8">Probable molybdenum cofactor guanylyltransferase</fullName>
        <shortName evidence="8">MoCo guanylyltransferase</shortName>
        <ecNumber evidence="8">2.7.7.77</ecNumber>
    </recommendedName>
    <alternativeName>
        <fullName evidence="8">GTP:molybdopterin guanylyltransferase</fullName>
    </alternativeName>
    <alternativeName>
        <fullName evidence="8">Mo-MPT guanylyltransferase</fullName>
    </alternativeName>
    <alternativeName>
        <fullName evidence="8">Molybdopterin guanylyltransferase</fullName>
    </alternativeName>
    <alternativeName>
        <fullName evidence="8">Molybdopterin-guanine dinucleotide synthase</fullName>
        <shortName evidence="8">MGD synthase</shortName>
    </alternativeName>
</protein>
<comment type="caution">
    <text evidence="8">Lacks conserved residue(s) required for the propagation of feature annotation.</text>
</comment>
<comment type="subcellular location">
    <subcellularLocation>
        <location evidence="8">Cytoplasm</location>
    </subcellularLocation>
</comment>
<reference evidence="10 11" key="1">
    <citation type="submission" date="2024-09" db="EMBL/GenBank/DDBJ databases">
        <authorList>
            <person name="Sun Q."/>
            <person name="Mori K."/>
        </authorList>
    </citation>
    <scope>NUCLEOTIDE SEQUENCE [LARGE SCALE GENOMIC DNA]</scope>
    <source>
        <strain evidence="10 11">CGMCC 1.9126</strain>
    </source>
</reference>
<keyword evidence="2 8" id="KW-0808">Transferase</keyword>
<feature type="binding site" evidence="8">
    <location>
        <position position="96"/>
    </location>
    <ligand>
        <name>GTP</name>
        <dbReference type="ChEBI" id="CHEBI:37565"/>
    </ligand>
</feature>
<feature type="domain" description="MobA-like NTP transferase" evidence="9">
    <location>
        <begin position="7"/>
        <end position="156"/>
    </location>
</feature>
<keyword evidence="1 8" id="KW-0963">Cytoplasm</keyword>
<keyword evidence="10" id="KW-0548">Nucleotidyltransferase</keyword>
<evidence type="ECO:0000256" key="5">
    <source>
        <dbReference type="ARBA" id="ARBA00022842"/>
    </source>
</evidence>
<comment type="caution">
    <text evidence="10">The sequence shown here is derived from an EMBL/GenBank/DDBJ whole genome shotgun (WGS) entry which is preliminary data.</text>
</comment>
<evidence type="ECO:0000256" key="4">
    <source>
        <dbReference type="ARBA" id="ARBA00022741"/>
    </source>
</evidence>
<dbReference type="Gene3D" id="3.90.550.10">
    <property type="entry name" value="Spore Coat Polysaccharide Biosynthesis Protein SpsA, Chain A"/>
    <property type="match status" value="1"/>
</dbReference>
<keyword evidence="7 8" id="KW-0501">Molybdenum cofactor biosynthesis</keyword>
<dbReference type="Pfam" id="PF12804">
    <property type="entry name" value="NTP_transf_3"/>
    <property type="match status" value="1"/>
</dbReference>
<evidence type="ECO:0000256" key="1">
    <source>
        <dbReference type="ARBA" id="ARBA00022490"/>
    </source>
</evidence>
<feature type="binding site" evidence="8">
    <location>
        <position position="96"/>
    </location>
    <ligand>
        <name>Mg(2+)</name>
        <dbReference type="ChEBI" id="CHEBI:18420"/>
    </ligand>
</feature>
<dbReference type="InterPro" id="IPR029044">
    <property type="entry name" value="Nucleotide-diphossugar_trans"/>
</dbReference>
<evidence type="ECO:0000259" key="9">
    <source>
        <dbReference type="Pfam" id="PF12804"/>
    </source>
</evidence>
<dbReference type="InterPro" id="IPR013482">
    <property type="entry name" value="Molybde_CF_guanTrfase"/>
</dbReference>
<keyword evidence="4 8" id="KW-0547">Nucleotide-binding</keyword>